<dbReference type="Proteomes" id="UP000198382">
    <property type="component" value="Unassembled WGS sequence"/>
</dbReference>
<reference evidence="3 4" key="1">
    <citation type="submission" date="2016-11" db="EMBL/GenBank/DDBJ databases">
        <title>Whole genomes of Flavobacteriaceae.</title>
        <authorList>
            <person name="Stine C."/>
            <person name="Li C."/>
            <person name="Tadesse D."/>
        </authorList>
    </citation>
    <scope>NUCLEOTIDE SEQUENCE [LARGE SCALE GENOMIC DNA]</scope>
    <source>
        <strain evidence="3 4">DSM 15937</strain>
    </source>
</reference>
<feature type="domain" description="2TM" evidence="2">
    <location>
        <begin position="24"/>
        <end position="112"/>
    </location>
</feature>
<gene>
    <name evidence="3" type="ORF">B0A65_15370</name>
</gene>
<comment type="caution">
    <text evidence="3">The sequence shown here is derived from an EMBL/GenBank/DDBJ whole genome shotgun (WGS) entry which is preliminary data.</text>
</comment>
<feature type="transmembrane region" description="Helical" evidence="1">
    <location>
        <begin position="39"/>
        <end position="58"/>
    </location>
</feature>
<feature type="transmembrane region" description="Helical" evidence="1">
    <location>
        <begin position="78"/>
        <end position="98"/>
    </location>
</feature>
<proteinExistence type="predicted"/>
<accession>A0ABX4BNQ9</accession>
<organism evidence="3 4">
    <name type="scientific">Flavobacterium frigidimaris</name>
    <dbReference type="NCBI Taxonomy" id="262320"/>
    <lineage>
        <taxon>Bacteria</taxon>
        <taxon>Pseudomonadati</taxon>
        <taxon>Bacteroidota</taxon>
        <taxon>Flavobacteriia</taxon>
        <taxon>Flavobacteriales</taxon>
        <taxon>Flavobacteriaceae</taxon>
        <taxon>Flavobacterium</taxon>
    </lineage>
</organism>
<keyword evidence="1" id="KW-0472">Membrane</keyword>
<evidence type="ECO:0000259" key="2">
    <source>
        <dbReference type="Pfam" id="PF13239"/>
    </source>
</evidence>
<sequence>MGRFRRRMYEDYGQEFNNDEHFEMAYQKVKRIKGFYSHLKVYIIINILIIISNLDGNLFGWNLQEDGLLDWHTYSTAFYWGIALVIHAFTVFGPDVFFNGDWEQKKIREYMDKEASNTNKWE</sequence>
<dbReference type="Pfam" id="PF13239">
    <property type="entry name" value="2TM"/>
    <property type="match status" value="1"/>
</dbReference>
<dbReference type="EMBL" id="MUGV01000025">
    <property type="protein sequence ID" value="OXA77715.1"/>
    <property type="molecule type" value="Genomic_DNA"/>
</dbReference>
<dbReference type="InterPro" id="IPR025698">
    <property type="entry name" value="2TM_dom"/>
</dbReference>
<name>A0ABX4BNQ9_FLAFR</name>
<keyword evidence="4" id="KW-1185">Reference proteome</keyword>
<dbReference type="RefSeq" id="WP_074659067.1">
    <property type="nucleotide sequence ID" value="NZ_MUGV01000025.1"/>
</dbReference>
<keyword evidence="1" id="KW-0812">Transmembrane</keyword>
<evidence type="ECO:0000256" key="1">
    <source>
        <dbReference type="SAM" id="Phobius"/>
    </source>
</evidence>
<keyword evidence="1" id="KW-1133">Transmembrane helix</keyword>
<protein>
    <recommendedName>
        <fullName evidence="2">2TM domain-containing protein</fullName>
    </recommendedName>
</protein>
<evidence type="ECO:0000313" key="3">
    <source>
        <dbReference type="EMBL" id="OXA77715.1"/>
    </source>
</evidence>
<evidence type="ECO:0000313" key="4">
    <source>
        <dbReference type="Proteomes" id="UP000198382"/>
    </source>
</evidence>